<sequence length="413" mass="46126">MLMAPRTIKRGPADPDPARLRPILERAMRMPALSDKYAAARSSRTVPTLRDLPVLTREDVNKAIDHLLRRDPGRLEGTLLNVTGGTMSEPRLGIVPEDMFLTEIRTRWNPLDTGDLLISLFSPGHMWSAHYFHNALGRRSGASTIPFETPDDAELGRCLDFYEGLGATALAATPDAIRRILRFCASTGRRLPWLHKLLWAGTGFDDATAELLSRQFPHVQAWGLYGSAETWMIGHIGPECARNTFHVLPHQHVEIDNGRLLLTTLHDDSVVPLIRYDIGVAGSWGTCTCGRTDRAIRVSQRTDSLFELLNQLVSPDDLVELALQLETVREAEVVLMEPGTENARMHLRVRVEPGVDADPYTCEWIRHHVVTGSFGLARMLEKEPELFEVVAVGRLREYTLGPEETPALTAERA</sequence>
<dbReference type="SUPFAM" id="SSF56801">
    <property type="entry name" value="Acetyl-CoA synthetase-like"/>
    <property type="match status" value="1"/>
</dbReference>
<name>A0ABV8FGP1_9ACTN</name>
<protein>
    <submittedName>
        <fullName evidence="1">AMP-dependent synthetase</fullName>
    </submittedName>
</protein>
<evidence type="ECO:0000313" key="1">
    <source>
        <dbReference type="EMBL" id="MFC3995270.1"/>
    </source>
</evidence>
<comment type="caution">
    <text evidence="1">The sequence shown here is derived from an EMBL/GenBank/DDBJ whole genome shotgun (WGS) entry which is preliminary data.</text>
</comment>
<organism evidence="1 2">
    <name type="scientific">Nocardiopsis sediminis</name>
    <dbReference type="NCBI Taxonomy" id="1778267"/>
    <lineage>
        <taxon>Bacteria</taxon>
        <taxon>Bacillati</taxon>
        <taxon>Actinomycetota</taxon>
        <taxon>Actinomycetes</taxon>
        <taxon>Streptosporangiales</taxon>
        <taxon>Nocardiopsidaceae</taxon>
        <taxon>Nocardiopsis</taxon>
    </lineage>
</organism>
<dbReference type="Gene3D" id="3.40.50.12780">
    <property type="entry name" value="N-terminal domain of ligase-like"/>
    <property type="match status" value="1"/>
</dbReference>
<keyword evidence="2" id="KW-1185">Reference proteome</keyword>
<dbReference type="Proteomes" id="UP001595847">
    <property type="component" value="Unassembled WGS sequence"/>
</dbReference>
<accession>A0ABV8FGP1</accession>
<reference evidence="2" key="1">
    <citation type="journal article" date="2019" name="Int. J. Syst. Evol. Microbiol.">
        <title>The Global Catalogue of Microorganisms (GCM) 10K type strain sequencing project: providing services to taxonomists for standard genome sequencing and annotation.</title>
        <authorList>
            <consortium name="The Broad Institute Genomics Platform"/>
            <consortium name="The Broad Institute Genome Sequencing Center for Infectious Disease"/>
            <person name="Wu L."/>
            <person name="Ma J."/>
        </authorList>
    </citation>
    <scope>NUCLEOTIDE SEQUENCE [LARGE SCALE GENOMIC DNA]</scope>
    <source>
        <strain evidence="2">TBRC 1826</strain>
    </source>
</reference>
<dbReference type="RefSeq" id="WP_378530246.1">
    <property type="nucleotide sequence ID" value="NZ_JBHSBH010000004.1"/>
</dbReference>
<dbReference type="InterPro" id="IPR042099">
    <property type="entry name" value="ANL_N_sf"/>
</dbReference>
<dbReference type="EMBL" id="JBHSBH010000004">
    <property type="protein sequence ID" value="MFC3995270.1"/>
    <property type="molecule type" value="Genomic_DNA"/>
</dbReference>
<evidence type="ECO:0000313" key="2">
    <source>
        <dbReference type="Proteomes" id="UP001595847"/>
    </source>
</evidence>
<gene>
    <name evidence="1" type="ORF">ACFOVU_05065</name>
</gene>
<proteinExistence type="predicted"/>